<name>A0A1H8SWX5_9ACTN</name>
<evidence type="ECO:0000313" key="2">
    <source>
        <dbReference type="Proteomes" id="UP000181951"/>
    </source>
</evidence>
<keyword evidence="2" id="KW-1185">Reference proteome</keyword>
<proteinExistence type="predicted"/>
<dbReference type="STRING" id="310780.SAMN05216267_104621"/>
<protein>
    <submittedName>
        <fullName evidence="1">Uncharacterized protein</fullName>
    </submittedName>
</protein>
<gene>
    <name evidence="1" type="ORF">SAMN05216267_104621</name>
</gene>
<dbReference type="AlphaFoldDB" id="A0A1H8SWX5"/>
<dbReference type="Proteomes" id="UP000181951">
    <property type="component" value="Unassembled WGS sequence"/>
</dbReference>
<organism evidence="1 2">
    <name type="scientific">Actinacidiphila rubida</name>
    <dbReference type="NCBI Taxonomy" id="310780"/>
    <lineage>
        <taxon>Bacteria</taxon>
        <taxon>Bacillati</taxon>
        <taxon>Actinomycetota</taxon>
        <taxon>Actinomycetes</taxon>
        <taxon>Kitasatosporales</taxon>
        <taxon>Streptomycetaceae</taxon>
        <taxon>Actinacidiphila</taxon>
    </lineage>
</organism>
<dbReference type="EMBL" id="FODD01000046">
    <property type="protein sequence ID" value="SEO83035.1"/>
    <property type="molecule type" value="Genomic_DNA"/>
</dbReference>
<sequence>MSGRRVADAWLRIVAEPLPAAYYACQICPYTASVKGRGKRDIAKVATFAASIRNDHRATCPTLHPERTRAA</sequence>
<reference evidence="1 2" key="1">
    <citation type="submission" date="2016-10" db="EMBL/GenBank/DDBJ databases">
        <authorList>
            <person name="de Groot N.N."/>
        </authorList>
    </citation>
    <scope>NUCLEOTIDE SEQUENCE [LARGE SCALE GENOMIC DNA]</scope>
    <source>
        <strain evidence="1 2">CGMCC 4.2026</strain>
    </source>
</reference>
<dbReference type="RefSeq" id="WP_141726189.1">
    <property type="nucleotide sequence ID" value="NZ_FODD01000046.1"/>
</dbReference>
<evidence type="ECO:0000313" key="1">
    <source>
        <dbReference type="EMBL" id="SEO83035.1"/>
    </source>
</evidence>
<accession>A0A1H8SWX5</accession>